<sequence length="146" mass="15416">MSLLSAMALAGLIAGVAPSVLAHSYKLGDLSIGHIWAPPPVEGADGLPVYGPFLNNGNESITLVGASSPLAERVTFRSDEDEAKELTEGIEITPGQPYAMAPWRPHIWVVGLKEPLEEGDSLELTLDFGGAGQKTVEVEIEEDGSH</sequence>
<evidence type="ECO:0000313" key="1">
    <source>
        <dbReference type="EMBL" id="MFC4352923.1"/>
    </source>
</evidence>
<reference evidence="2" key="1">
    <citation type="journal article" date="2019" name="Int. J. Syst. Evol. Microbiol.">
        <title>The Global Catalogue of Microorganisms (GCM) 10K type strain sequencing project: providing services to taxonomists for standard genome sequencing and annotation.</title>
        <authorList>
            <consortium name="The Broad Institute Genomics Platform"/>
            <consortium name="The Broad Institute Genome Sequencing Center for Infectious Disease"/>
            <person name="Wu L."/>
            <person name="Ma J."/>
        </authorList>
    </citation>
    <scope>NUCLEOTIDE SEQUENCE [LARGE SCALE GENOMIC DNA]</scope>
    <source>
        <strain evidence="2">CECT 8472</strain>
    </source>
</reference>
<name>A0ABV8UQ43_9PROT</name>
<dbReference type="Pfam" id="PF04314">
    <property type="entry name" value="PCuAC"/>
    <property type="match status" value="1"/>
</dbReference>
<dbReference type="Proteomes" id="UP001595799">
    <property type="component" value="Unassembled WGS sequence"/>
</dbReference>
<gene>
    <name evidence="1" type="ORF">ACFOW6_15330</name>
</gene>
<proteinExistence type="predicted"/>
<evidence type="ECO:0000313" key="2">
    <source>
        <dbReference type="Proteomes" id="UP001595799"/>
    </source>
</evidence>
<comment type="caution">
    <text evidence="1">The sequence shown here is derived from an EMBL/GenBank/DDBJ whole genome shotgun (WGS) entry which is preliminary data.</text>
</comment>
<dbReference type="InterPro" id="IPR007410">
    <property type="entry name" value="LpqE-like"/>
</dbReference>
<protein>
    <submittedName>
        <fullName evidence="1">Copper chaperone PCu(A)C</fullName>
    </submittedName>
</protein>
<keyword evidence="2" id="KW-1185">Reference proteome</keyword>
<dbReference type="SUPFAM" id="SSF110087">
    <property type="entry name" value="DR1885-like metal-binding protein"/>
    <property type="match status" value="1"/>
</dbReference>
<accession>A0ABV8UQ43</accession>
<dbReference type="RefSeq" id="WP_382423300.1">
    <property type="nucleotide sequence ID" value="NZ_JBHSCW010000010.1"/>
</dbReference>
<dbReference type="InterPro" id="IPR058248">
    <property type="entry name" value="Lxx211020-like"/>
</dbReference>
<dbReference type="EMBL" id="JBHSCW010000010">
    <property type="protein sequence ID" value="MFC4352923.1"/>
    <property type="molecule type" value="Genomic_DNA"/>
</dbReference>
<dbReference type="PANTHER" id="PTHR36302">
    <property type="entry name" value="BLR7088 PROTEIN"/>
    <property type="match status" value="1"/>
</dbReference>
<dbReference type="PANTHER" id="PTHR36302:SF1">
    <property type="entry name" value="COPPER CHAPERONE PCU(A)C"/>
    <property type="match status" value="1"/>
</dbReference>
<organism evidence="1 2">
    <name type="scientific">Fodinicurvata halophila</name>
    <dbReference type="NCBI Taxonomy" id="1419723"/>
    <lineage>
        <taxon>Bacteria</taxon>
        <taxon>Pseudomonadati</taxon>
        <taxon>Pseudomonadota</taxon>
        <taxon>Alphaproteobacteria</taxon>
        <taxon>Rhodospirillales</taxon>
        <taxon>Rhodovibrionaceae</taxon>
        <taxon>Fodinicurvata</taxon>
    </lineage>
</organism>
<dbReference type="InterPro" id="IPR036182">
    <property type="entry name" value="PCuAC_sf"/>
</dbReference>
<dbReference type="Gene3D" id="2.60.40.1890">
    <property type="entry name" value="PCu(A)C copper chaperone"/>
    <property type="match status" value="1"/>
</dbReference>